<feature type="transmembrane region" description="Helical" evidence="6">
    <location>
        <begin position="492"/>
        <end position="513"/>
    </location>
</feature>
<dbReference type="InterPro" id="IPR045863">
    <property type="entry name" value="CorA_TM1_TM2"/>
</dbReference>
<sequence>MSQLQGTPGRSSADMQVQSEQHVTGRTHSKATTPPDKGMQTNTLESGPQPKVAATPYSAMQFPLTKWPQGWKRRPRSPGLRWYKNYDTPESLKRGRVLVIDYIRQDLSREGMRKVAAQEINSIEGLRRLYSNPERCADAVLRVLHCQNADWATRFLLHKYNITTRDDLVGTDFGKYVKYKRPERRGGKPFMSGKSWKTTHDPWRGISRTSFGLDYLRKYPRPTSRTEHEHDVRDKLFELNHYDEEDLPRYGFDVYVQRLSCYIQHKESAQDIPDYLESPYQEGRDKNNTNHYVPQLETLDNSNTIIIFENSQSGSIEDTVITAREHWESRWRRLPFYLAYESQGISDDDSMALECMKIILSDIWKGIAETWEGFIDVCTTHVSILQEKIYEQPADESRAPELWTNSSMWLKVERLVAVHMAVVKEMQTNLKEFLSEAEVDDNWLENGPGDMEKINDLVQEDLTKPTANLADLMYKSVGIRDSRHSLQLSTSMWRLSWITFIFLPLTFISSFFGMNVDIFQHDPSIRWYFASAVPMMVFVLLLWYLIKHFLARRRQTPYQRGIYEHLFFELATAYPSLWSRSGPNEHINPQNWLDRLKWRLIMFWNDSKKTIQKGSVDSEYDDLGAWARFKRTLTRRWTSQIRVADIDLGPSTTTLEGGVASQTSFEIERKDAQPTTVQFMRTSATGDLPGGMLEVPMPESTFTRRYTVPSIPTSSAGKASSEGSSKRDSGLMVEEEPAEWLKDWGSGGKGGGATVHY</sequence>
<reference evidence="7" key="1">
    <citation type="submission" date="2023-03" db="EMBL/GenBank/DDBJ databases">
        <title>Complete genome of Cladonia borealis.</title>
        <authorList>
            <person name="Park H."/>
        </authorList>
    </citation>
    <scope>NUCLEOTIDE SEQUENCE</scope>
    <source>
        <strain evidence="7">ANT050790</strain>
    </source>
</reference>
<name>A0AA39R8R7_9LECA</name>
<proteinExistence type="predicted"/>
<comment type="subcellular location">
    <subcellularLocation>
        <location evidence="1">Membrane</location>
        <topology evidence="1">Multi-pass membrane protein</topology>
    </subcellularLocation>
</comment>
<keyword evidence="8" id="KW-1185">Reference proteome</keyword>
<organism evidence="7 8">
    <name type="scientific">Cladonia borealis</name>
    <dbReference type="NCBI Taxonomy" id="184061"/>
    <lineage>
        <taxon>Eukaryota</taxon>
        <taxon>Fungi</taxon>
        <taxon>Dikarya</taxon>
        <taxon>Ascomycota</taxon>
        <taxon>Pezizomycotina</taxon>
        <taxon>Lecanoromycetes</taxon>
        <taxon>OSLEUM clade</taxon>
        <taxon>Lecanoromycetidae</taxon>
        <taxon>Lecanorales</taxon>
        <taxon>Lecanorineae</taxon>
        <taxon>Cladoniaceae</taxon>
        <taxon>Cladonia</taxon>
    </lineage>
</organism>
<evidence type="ECO:0000256" key="3">
    <source>
        <dbReference type="ARBA" id="ARBA00022989"/>
    </source>
</evidence>
<dbReference type="Proteomes" id="UP001166286">
    <property type="component" value="Unassembled WGS sequence"/>
</dbReference>
<keyword evidence="3 6" id="KW-1133">Transmembrane helix</keyword>
<evidence type="ECO:0000256" key="5">
    <source>
        <dbReference type="SAM" id="MobiDB-lite"/>
    </source>
</evidence>
<evidence type="ECO:0000256" key="4">
    <source>
        <dbReference type="ARBA" id="ARBA00023136"/>
    </source>
</evidence>
<evidence type="ECO:0000313" key="8">
    <source>
        <dbReference type="Proteomes" id="UP001166286"/>
    </source>
</evidence>
<gene>
    <name evidence="7" type="ORF">JMJ35_000088</name>
</gene>
<evidence type="ECO:0000256" key="6">
    <source>
        <dbReference type="SAM" id="Phobius"/>
    </source>
</evidence>
<evidence type="ECO:0000256" key="1">
    <source>
        <dbReference type="ARBA" id="ARBA00004141"/>
    </source>
</evidence>
<feature type="region of interest" description="Disordered" evidence="5">
    <location>
        <begin position="709"/>
        <end position="757"/>
    </location>
</feature>
<comment type="caution">
    <text evidence="7">The sequence shown here is derived from an EMBL/GenBank/DDBJ whole genome shotgun (WGS) entry which is preliminary data.</text>
</comment>
<dbReference type="Pfam" id="PF01544">
    <property type="entry name" value="CorA"/>
    <property type="match status" value="1"/>
</dbReference>
<dbReference type="Gene3D" id="1.20.58.340">
    <property type="entry name" value="Magnesium transport protein CorA, transmembrane region"/>
    <property type="match status" value="1"/>
</dbReference>
<keyword evidence="2 6" id="KW-0812">Transmembrane</keyword>
<protein>
    <submittedName>
        <fullName evidence="7">Uncharacterized protein</fullName>
    </submittedName>
</protein>
<feature type="region of interest" description="Disordered" evidence="5">
    <location>
        <begin position="1"/>
        <end position="51"/>
    </location>
</feature>
<accession>A0AA39R8R7</accession>
<dbReference type="EMBL" id="JAFEKC020000001">
    <property type="protein sequence ID" value="KAK0516933.1"/>
    <property type="molecule type" value="Genomic_DNA"/>
</dbReference>
<evidence type="ECO:0000256" key="2">
    <source>
        <dbReference type="ARBA" id="ARBA00022692"/>
    </source>
</evidence>
<dbReference type="GO" id="GO:0016020">
    <property type="term" value="C:membrane"/>
    <property type="evidence" value="ECO:0007669"/>
    <property type="project" value="UniProtKB-SubCell"/>
</dbReference>
<dbReference type="GO" id="GO:0046873">
    <property type="term" value="F:metal ion transmembrane transporter activity"/>
    <property type="evidence" value="ECO:0007669"/>
    <property type="project" value="InterPro"/>
</dbReference>
<feature type="transmembrane region" description="Helical" evidence="6">
    <location>
        <begin position="525"/>
        <end position="546"/>
    </location>
</feature>
<dbReference type="AlphaFoldDB" id="A0AA39R8R7"/>
<evidence type="ECO:0000313" key="7">
    <source>
        <dbReference type="EMBL" id="KAK0516933.1"/>
    </source>
</evidence>
<dbReference type="InterPro" id="IPR002523">
    <property type="entry name" value="MgTranspt_CorA/ZnTranspt_ZntB"/>
</dbReference>
<feature type="compositionally biased region" description="Low complexity" evidence="5">
    <location>
        <begin position="714"/>
        <end position="723"/>
    </location>
</feature>
<feature type="compositionally biased region" description="Polar residues" evidence="5">
    <location>
        <begin position="1"/>
        <end position="32"/>
    </location>
</feature>
<feature type="compositionally biased region" description="Gly residues" evidence="5">
    <location>
        <begin position="745"/>
        <end position="757"/>
    </location>
</feature>
<dbReference type="SUPFAM" id="SSF144083">
    <property type="entry name" value="Magnesium transport protein CorA, transmembrane region"/>
    <property type="match status" value="1"/>
</dbReference>
<keyword evidence="4 6" id="KW-0472">Membrane</keyword>